<dbReference type="EMBL" id="SNXR01000011">
    <property type="protein sequence ID" value="TDP61129.1"/>
    <property type="molecule type" value="Genomic_DNA"/>
</dbReference>
<feature type="chain" id="PRO_5020259091" evidence="1">
    <location>
        <begin position="20"/>
        <end position="49"/>
    </location>
</feature>
<proteinExistence type="predicted"/>
<name>A0A4R6QHQ8_9FLAO</name>
<dbReference type="AlphaFoldDB" id="A0A4R6QHQ8"/>
<gene>
    <name evidence="2" type="ORF">BC748_0742</name>
</gene>
<keyword evidence="3" id="KW-1185">Reference proteome</keyword>
<protein>
    <submittedName>
        <fullName evidence="2">Uncharacterized protein</fullName>
    </submittedName>
</protein>
<accession>A0A4R6QHQ8</accession>
<evidence type="ECO:0000256" key="1">
    <source>
        <dbReference type="SAM" id="SignalP"/>
    </source>
</evidence>
<comment type="caution">
    <text evidence="2">The sequence shown here is derived from an EMBL/GenBank/DDBJ whole genome shotgun (WGS) entry which is preliminary data.</text>
</comment>
<organism evidence="2 3">
    <name type="scientific">Flavobacterium dankookense</name>
    <dbReference type="NCBI Taxonomy" id="706186"/>
    <lineage>
        <taxon>Bacteria</taxon>
        <taxon>Pseudomonadati</taxon>
        <taxon>Bacteroidota</taxon>
        <taxon>Flavobacteriia</taxon>
        <taxon>Flavobacteriales</taxon>
        <taxon>Flavobacteriaceae</taxon>
        <taxon>Flavobacterium</taxon>
    </lineage>
</organism>
<evidence type="ECO:0000313" key="3">
    <source>
        <dbReference type="Proteomes" id="UP000295260"/>
    </source>
</evidence>
<evidence type="ECO:0000313" key="2">
    <source>
        <dbReference type="EMBL" id="TDP61129.1"/>
    </source>
</evidence>
<keyword evidence="1" id="KW-0732">Signal</keyword>
<dbReference type="Proteomes" id="UP000295260">
    <property type="component" value="Unassembled WGS sequence"/>
</dbReference>
<reference evidence="2 3" key="1">
    <citation type="submission" date="2019-03" db="EMBL/GenBank/DDBJ databases">
        <title>Genomic Encyclopedia of Archaeal and Bacterial Type Strains, Phase II (KMG-II): from individual species to whole genera.</title>
        <authorList>
            <person name="Goeker M."/>
        </authorList>
    </citation>
    <scope>NUCLEOTIDE SEQUENCE [LARGE SCALE GENOMIC DNA]</scope>
    <source>
        <strain evidence="2 3">DSM 25687</strain>
    </source>
</reference>
<sequence length="49" mass="5501">MIRKITLLVIVASFTSAFSQNLSLSTKQISQLLVVVQQVIKTKVMISYM</sequence>
<feature type="signal peptide" evidence="1">
    <location>
        <begin position="1"/>
        <end position="19"/>
    </location>
</feature>